<geneLocation type="plasmid" evidence="1 2">
    <name>C</name>
</geneLocation>
<sequence length="100" mass="11546">MPRASVNPRTVSPMMVNYSKGAMPKVEEERSCRQATIDLLNQQPPERFIKFILISAQANCRNLTFRRHRRGRRLRKALVSFLLTNSVQFSVSKRNIARSA</sequence>
<dbReference type="AlphaFoldDB" id="A0A1L3LYB4"/>
<dbReference type="KEGG" id="same:SAMCFNEI73_pC1345"/>
<organism evidence="1 2">
    <name type="scientific">Sinorhizobium americanum</name>
    <dbReference type="NCBI Taxonomy" id="194963"/>
    <lineage>
        <taxon>Bacteria</taxon>
        <taxon>Pseudomonadati</taxon>
        <taxon>Pseudomonadota</taxon>
        <taxon>Alphaproteobacteria</taxon>
        <taxon>Hyphomicrobiales</taxon>
        <taxon>Rhizobiaceae</taxon>
        <taxon>Sinorhizobium/Ensifer group</taxon>
        <taxon>Sinorhizobium</taxon>
    </lineage>
</organism>
<keyword evidence="2" id="KW-1185">Reference proteome</keyword>
<proteinExistence type="predicted"/>
<name>A0A1L3LYB4_9HYPH</name>
<dbReference type="Proteomes" id="UP000182306">
    <property type="component" value="Plasmid C"/>
</dbReference>
<keyword evidence="1" id="KW-0614">Plasmid</keyword>
<reference evidence="1 2" key="1">
    <citation type="submission" date="2015-10" db="EMBL/GenBank/DDBJ databases">
        <title>Genomic differences between typical nodule nitrogen-fixing rhizobial strains and those coming from bean seeds.</title>
        <authorList>
            <person name="Peralta H."/>
            <person name="Aguilar-Vera A."/>
            <person name="Diaz R."/>
            <person name="Mora Y."/>
            <person name="Martinez-Batallar G."/>
            <person name="Salazar E."/>
            <person name="Vargas-Lagunas C."/>
            <person name="Encarnacion S."/>
            <person name="Girard L."/>
            <person name="Mora J."/>
        </authorList>
    </citation>
    <scope>NUCLEOTIDE SEQUENCE [LARGE SCALE GENOMIC DNA]</scope>
    <source>
        <strain evidence="1 2">CFNEI 73</strain>
        <plasmid evidence="1 2">C</plasmid>
    </source>
</reference>
<evidence type="ECO:0000313" key="2">
    <source>
        <dbReference type="Proteomes" id="UP000182306"/>
    </source>
</evidence>
<accession>A0A1L3LYB4</accession>
<evidence type="ECO:0000313" key="1">
    <source>
        <dbReference type="EMBL" id="APG95051.1"/>
    </source>
</evidence>
<protein>
    <submittedName>
        <fullName evidence="1">Uncharacterized protein</fullName>
    </submittedName>
</protein>
<gene>
    <name evidence="1" type="ORF">SAMCFNEI73_pC1345</name>
</gene>
<dbReference type="EMBL" id="CP013110">
    <property type="protein sequence ID" value="APG95051.1"/>
    <property type="molecule type" value="Genomic_DNA"/>
</dbReference>